<keyword evidence="2" id="KW-1185">Reference proteome</keyword>
<organism evidence="1 2">
    <name type="scientific">Antrihabitans cavernicola</name>
    <dbReference type="NCBI Taxonomy" id="2495913"/>
    <lineage>
        <taxon>Bacteria</taxon>
        <taxon>Bacillati</taxon>
        <taxon>Actinomycetota</taxon>
        <taxon>Actinomycetes</taxon>
        <taxon>Mycobacteriales</taxon>
        <taxon>Nocardiaceae</taxon>
        <taxon>Antrihabitans</taxon>
    </lineage>
</organism>
<dbReference type="AlphaFoldDB" id="A0A5A7S9B4"/>
<evidence type="ECO:0000313" key="1">
    <source>
        <dbReference type="EMBL" id="KAA0020022.1"/>
    </source>
</evidence>
<proteinExistence type="predicted"/>
<evidence type="ECO:0008006" key="3">
    <source>
        <dbReference type="Google" id="ProtNLM"/>
    </source>
</evidence>
<dbReference type="OrthoDB" id="4703397at2"/>
<accession>A0A5A7S9B4</accession>
<dbReference type="RefSeq" id="WP_149432403.1">
    <property type="nucleotide sequence ID" value="NZ_VLNY01000014.1"/>
</dbReference>
<dbReference type="EMBL" id="VLNY01000014">
    <property type="protein sequence ID" value="KAA0020022.1"/>
    <property type="molecule type" value="Genomic_DNA"/>
</dbReference>
<dbReference type="Proteomes" id="UP000322244">
    <property type="component" value="Unassembled WGS sequence"/>
</dbReference>
<comment type="caution">
    <text evidence="1">The sequence shown here is derived from an EMBL/GenBank/DDBJ whole genome shotgun (WGS) entry which is preliminary data.</text>
</comment>
<evidence type="ECO:0000313" key="2">
    <source>
        <dbReference type="Proteomes" id="UP000322244"/>
    </source>
</evidence>
<gene>
    <name evidence="1" type="ORF">FOY51_21910</name>
</gene>
<sequence length="300" mass="32900">MGLFSRSAPVTVTVEPQTTRPQQVVRVDVESTKPVDKVRSARVELGYRNFFLYRWAGAADSDAAMATEGLSMMGEVGTNYGSHKNTSEWVSVMSTDIAIADGRFHNATTDFRIPSWAPGSSSDLVAWACRVVIERDGRDIEADGEFTVLVGPTDPKGEAPEFERLMGDSSTIEIDTESRVVRCGDRVRGILSITAGRELPRADIAVQLQRVRQSHPLTKTAGPPMERDLPISKLAPKAELRPGQTLRLPFDLELPADTAPTATAVHSTIDWYVHARILYAGFTSATPEKVRRRIIVVNAP</sequence>
<protein>
    <recommendedName>
        <fullName evidence="3">Arrestin-like N-terminal domain-containing protein</fullName>
    </recommendedName>
</protein>
<name>A0A5A7S9B4_9NOCA</name>
<reference evidence="1 2" key="1">
    <citation type="submission" date="2019-07" db="EMBL/GenBank/DDBJ databases">
        <title>Rhodococcus cavernicolus sp. nov., isolated from a cave.</title>
        <authorList>
            <person name="Lee S.D."/>
        </authorList>
    </citation>
    <scope>NUCLEOTIDE SEQUENCE [LARGE SCALE GENOMIC DNA]</scope>
    <source>
        <strain evidence="1 2">C1-24</strain>
    </source>
</reference>